<gene>
    <name evidence="2" type="ORF">ACFQFD_02990</name>
</gene>
<dbReference type="AlphaFoldDB" id="A0ABD5TAD6"/>
<comment type="caution">
    <text evidence="2">The sequence shown here is derived from an EMBL/GenBank/DDBJ whole genome shotgun (WGS) entry which is preliminary data.</text>
</comment>
<name>A0ABD5TAD6_9EURY</name>
<organism evidence="2 3">
    <name type="scientific">Halobaculum halobium</name>
    <dbReference type="NCBI Taxonomy" id="3032281"/>
    <lineage>
        <taxon>Archaea</taxon>
        <taxon>Methanobacteriati</taxon>
        <taxon>Methanobacteriota</taxon>
        <taxon>Stenosarchaea group</taxon>
        <taxon>Halobacteria</taxon>
        <taxon>Halobacteriales</taxon>
        <taxon>Haloferacaceae</taxon>
        <taxon>Halobaculum</taxon>
    </lineage>
</organism>
<keyword evidence="1" id="KW-1133">Transmembrane helix</keyword>
<feature type="transmembrane region" description="Helical" evidence="1">
    <location>
        <begin position="12"/>
        <end position="36"/>
    </location>
</feature>
<dbReference type="InterPro" id="IPR009406">
    <property type="entry name" value="DUF1056"/>
</dbReference>
<dbReference type="EMBL" id="JBHSWX010000006">
    <property type="protein sequence ID" value="MFC6784988.1"/>
    <property type="molecule type" value="Genomic_DNA"/>
</dbReference>
<feature type="transmembrane region" description="Helical" evidence="1">
    <location>
        <begin position="42"/>
        <end position="62"/>
    </location>
</feature>
<reference evidence="2 3" key="1">
    <citation type="journal article" date="2019" name="Int. J. Syst. Evol. Microbiol.">
        <title>The Global Catalogue of Microorganisms (GCM) 10K type strain sequencing project: providing services to taxonomists for standard genome sequencing and annotation.</title>
        <authorList>
            <consortium name="The Broad Institute Genomics Platform"/>
            <consortium name="The Broad Institute Genome Sequencing Center for Infectious Disease"/>
            <person name="Wu L."/>
            <person name="Ma J."/>
        </authorList>
    </citation>
    <scope>NUCLEOTIDE SEQUENCE [LARGE SCALE GENOMIC DNA]</scope>
    <source>
        <strain evidence="2 3">SYNS20</strain>
    </source>
</reference>
<dbReference type="Proteomes" id="UP001596443">
    <property type="component" value="Unassembled WGS sequence"/>
</dbReference>
<evidence type="ECO:0000256" key="1">
    <source>
        <dbReference type="SAM" id="Phobius"/>
    </source>
</evidence>
<accession>A0ABD5TAD6</accession>
<sequence>MILMIFKQFFATIWHYFDVLCFILGMIAGVYAAFLFGQAQGVLAIAVALFLVGWLSEVVTAGQKGGD</sequence>
<evidence type="ECO:0000313" key="2">
    <source>
        <dbReference type="EMBL" id="MFC6784988.1"/>
    </source>
</evidence>
<proteinExistence type="predicted"/>
<keyword evidence="3" id="KW-1185">Reference proteome</keyword>
<keyword evidence="1" id="KW-0472">Membrane</keyword>
<evidence type="ECO:0000313" key="3">
    <source>
        <dbReference type="Proteomes" id="UP001596443"/>
    </source>
</evidence>
<keyword evidence="1" id="KW-0812">Transmembrane</keyword>
<dbReference type="Pfam" id="PF06341">
    <property type="entry name" value="DUF1056"/>
    <property type="match status" value="1"/>
</dbReference>
<dbReference type="RefSeq" id="WP_390214466.1">
    <property type="nucleotide sequence ID" value="NZ_JBHSWX010000006.1"/>
</dbReference>
<protein>
    <submittedName>
        <fullName evidence="2">DUF1056 family protein</fullName>
    </submittedName>
</protein>